<dbReference type="Proteomes" id="UP000535415">
    <property type="component" value="Unassembled WGS sequence"/>
</dbReference>
<dbReference type="SUPFAM" id="SSF52266">
    <property type="entry name" value="SGNH hydrolase"/>
    <property type="match status" value="1"/>
</dbReference>
<dbReference type="EMBL" id="JACIJM010000012">
    <property type="protein sequence ID" value="MBB5723652.1"/>
    <property type="molecule type" value="Genomic_DNA"/>
</dbReference>
<protein>
    <submittedName>
        <fullName evidence="1">Uncharacterized protein</fullName>
    </submittedName>
</protein>
<sequence>MIGLTVALPFLSSGGASVSGDAAPAPPPTLPIAVTTRWHPAHSTVTLDGDRVTAASDLAGLAHASAPTGAGPTAKIDALGRPFWRFEGDSYLEIADALTLTSRDMSVFFVGRFHQVVTRSPVFSLGRADGVAPNTIQSALETSVEGSSVPALRTYSYPRNSSYTDMAKMVTGSQMQVVGMVGRGNAAGGSRLWLNADRITVQQPYLVSDVAGAEIGRYAYRPDDSGTWGRFDLYEMIVLDNAVTDLDGDALVADLMTTYGIVPAVNQLVLEGDSIMRGTDPVTSGLCPNMVLTDPGAGLLGPDWRVLNVASTGAAIAKVIERRDAPDGWITTPLSGTNVLAFELGRNDMAAGGQSPAIHYANVVDYLTDDVSGTGQSVLAHGWDIRALVNIASATSLEADINAYRALLRDPAFAIDTQTEAGGAYAGQLQLVETDLITVGGDPVFASASDASDLTYYAGDNTHPSIIGSAVRVTGGDNPAHGIAYGL</sequence>
<comment type="caution">
    <text evidence="1">The sequence shown here is derived from an EMBL/GenBank/DDBJ whole genome shotgun (WGS) entry which is preliminary data.</text>
</comment>
<evidence type="ECO:0000313" key="1">
    <source>
        <dbReference type="EMBL" id="MBB5723652.1"/>
    </source>
</evidence>
<evidence type="ECO:0000313" key="2">
    <source>
        <dbReference type="Proteomes" id="UP000535415"/>
    </source>
</evidence>
<dbReference type="RefSeq" id="WP_183530741.1">
    <property type="nucleotide sequence ID" value="NZ_JACIJM010000012.1"/>
</dbReference>
<name>A0A7W9EZC0_9RHOB</name>
<organism evidence="1 2">
    <name type="scientific">Yoonia ponticola</name>
    <dbReference type="NCBI Taxonomy" id="1524255"/>
    <lineage>
        <taxon>Bacteria</taxon>
        <taxon>Pseudomonadati</taxon>
        <taxon>Pseudomonadota</taxon>
        <taxon>Alphaproteobacteria</taxon>
        <taxon>Rhodobacterales</taxon>
        <taxon>Paracoccaceae</taxon>
        <taxon>Yoonia</taxon>
    </lineage>
</organism>
<dbReference type="AlphaFoldDB" id="A0A7W9EZC0"/>
<accession>A0A7W9EZC0</accession>
<proteinExistence type="predicted"/>
<gene>
    <name evidence="1" type="ORF">FHS72_003297</name>
</gene>
<reference evidence="1 2" key="1">
    <citation type="submission" date="2020-08" db="EMBL/GenBank/DDBJ databases">
        <title>Genomic Encyclopedia of Type Strains, Phase IV (KMG-IV): sequencing the most valuable type-strain genomes for metagenomic binning, comparative biology and taxonomic classification.</title>
        <authorList>
            <person name="Goeker M."/>
        </authorList>
    </citation>
    <scope>NUCLEOTIDE SEQUENCE [LARGE SCALE GENOMIC DNA]</scope>
    <source>
        <strain evidence="1 2">DSM 101064</strain>
    </source>
</reference>
<keyword evidence="2" id="KW-1185">Reference proteome</keyword>